<proteinExistence type="predicted"/>
<keyword evidence="2" id="KW-1185">Reference proteome</keyword>
<reference evidence="1 2" key="1">
    <citation type="journal article" date="2022" name="Int. J. Syst. Evol. Microbiol.">
        <title>Noviherbaspirillum aridicola sp. nov., isolated from an arid soil in Pakistan.</title>
        <authorList>
            <person name="Khan I.U."/>
            <person name="Saqib M."/>
            <person name="Amin A."/>
            <person name="Hussain F."/>
            <person name="Li L."/>
            <person name="Liu Y.H."/>
            <person name="Fang B.Z."/>
            <person name="Ahmed I."/>
            <person name="Li W.J."/>
        </authorList>
    </citation>
    <scope>NUCLEOTIDE SEQUENCE [LARGE SCALE GENOMIC DNA]</scope>
    <source>
        <strain evidence="1 2">NCCP-691</strain>
    </source>
</reference>
<comment type="caution">
    <text evidence="1">The sequence shown here is derived from an EMBL/GenBank/DDBJ whole genome shotgun (WGS) entry which is preliminary data.</text>
</comment>
<evidence type="ECO:0000313" key="2">
    <source>
        <dbReference type="Proteomes" id="UP000887222"/>
    </source>
</evidence>
<dbReference type="InterPro" id="IPR054333">
    <property type="entry name" value="REase-ARP-assoc"/>
</dbReference>
<dbReference type="Pfam" id="PF22558">
    <property type="entry name" value="REase-ARP"/>
    <property type="match status" value="1"/>
</dbReference>
<gene>
    <name evidence="1" type="ORF">NCCP691_11160</name>
</gene>
<name>A0ABQ4Q1P3_9BURK</name>
<protein>
    <recommendedName>
        <fullName evidence="3">TnsA endonuclease-like protein</fullName>
    </recommendedName>
</protein>
<sequence length="285" mass="32901">MSGKTSGTRTYGERLNAHLQRYKEEVLGLTESGYWSHQGRQVAHPHILPPARGHLNLLPAYRSEWVAYSRAATPAITHHKYFHHLNSSQAMCFNLFFPFCADEGRHMPRLLTALGLPGGTVRATFEKVFDKAESTNFDFFLEYEDGRKVFFELKLSESGFGTASPRQWEEKYRRKLESFYRVPLSRLVDAQWLEPGRFMRHYQILRNVSYLASHAGSTLFFVFPRANDCLARDAAAIRKIAAGSLGHRVRILHLEDLVQGMLTMTPVLAPQLQEHYEHFRRKYVI</sequence>
<dbReference type="Proteomes" id="UP000887222">
    <property type="component" value="Unassembled WGS sequence"/>
</dbReference>
<evidence type="ECO:0008006" key="3">
    <source>
        <dbReference type="Google" id="ProtNLM"/>
    </source>
</evidence>
<accession>A0ABQ4Q1P3</accession>
<dbReference type="EMBL" id="BPMK01000004">
    <property type="protein sequence ID" value="GIZ51102.1"/>
    <property type="molecule type" value="Genomic_DNA"/>
</dbReference>
<evidence type="ECO:0000313" key="1">
    <source>
        <dbReference type="EMBL" id="GIZ51102.1"/>
    </source>
</evidence>
<organism evidence="1 2">
    <name type="scientific">Noviherbaspirillum aridicola</name>
    <dbReference type="NCBI Taxonomy" id="2849687"/>
    <lineage>
        <taxon>Bacteria</taxon>
        <taxon>Pseudomonadati</taxon>
        <taxon>Pseudomonadota</taxon>
        <taxon>Betaproteobacteria</taxon>
        <taxon>Burkholderiales</taxon>
        <taxon>Oxalobacteraceae</taxon>
        <taxon>Noviherbaspirillum</taxon>
    </lineage>
</organism>
<dbReference type="RefSeq" id="WP_220807277.1">
    <property type="nucleotide sequence ID" value="NZ_BPMK01000004.1"/>
</dbReference>